<organism evidence="1 2">
    <name type="scientific">Nakamurella flava</name>
    <dbReference type="NCBI Taxonomy" id="2576308"/>
    <lineage>
        <taxon>Bacteria</taxon>
        <taxon>Bacillati</taxon>
        <taxon>Actinomycetota</taxon>
        <taxon>Actinomycetes</taxon>
        <taxon>Nakamurellales</taxon>
        <taxon>Nakamurellaceae</taxon>
        <taxon>Nakamurella</taxon>
    </lineage>
</organism>
<dbReference type="AlphaFoldDB" id="A0A4U6QAR3"/>
<protein>
    <submittedName>
        <fullName evidence="1">Uncharacterized protein</fullName>
    </submittedName>
</protein>
<evidence type="ECO:0000313" key="2">
    <source>
        <dbReference type="Proteomes" id="UP000306985"/>
    </source>
</evidence>
<evidence type="ECO:0000313" key="1">
    <source>
        <dbReference type="EMBL" id="TKV57018.1"/>
    </source>
</evidence>
<name>A0A4U6QAR3_9ACTN</name>
<dbReference type="OrthoDB" id="3476865at2"/>
<accession>A0A4U6QAR3</accession>
<sequence>MDLEKAQSAADGTLLVAFHADAGFGGTSALIKGKDGPCDTEGYGLRDMGTLEGWYYTVDPVGMWTLQNASSYRVFNGCNETIMFTAGNYGGVSSGSRFGDQSSVGDPFNDQIRSMLLKAG</sequence>
<dbReference type="EMBL" id="SZZH01000006">
    <property type="protein sequence ID" value="TKV57018.1"/>
    <property type="molecule type" value="Genomic_DNA"/>
</dbReference>
<reference evidence="1 2" key="1">
    <citation type="submission" date="2019-05" db="EMBL/GenBank/DDBJ databases">
        <title>Nakamurella sp. N5BH11, whole genome shotgun sequence.</title>
        <authorList>
            <person name="Tuo L."/>
        </authorList>
    </citation>
    <scope>NUCLEOTIDE SEQUENCE [LARGE SCALE GENOMIC DNA]</scope>
    <source>
        <strain evidence="1 2">N5BH11</strain>
    </source>
</reference>
<dbReference type="RefSeq" id="WP_137451404.1">
    <property type="nucleotide sequence ID" value="NZ_SZZH01000006.1"/>
</dbReference>
<dbReference type="Gene3D" id="2.60.20.10">
    <property type="entry name" value="Crystallins"/>
    <property type="match status" value="1"/>
</dbReference>
<proteinExistence type="predicted"/>
<dbReference type="Proteomes" id="UP000306985">
    <property type="component" value="Unassembled WGS sequence"/>
</dbReference>
<comment type="caution">
    <text evidence="1">The sequence shown here is derived from an EMBL/GenBank/DDBJ whole genome shotgun (WGS) entry which is preliminary data.</text>
</comment>
<gene>
    <name evidence="1" type="ORF">FDO65_19590</name>
</gene>
<keyword evidence="2" id="KW-1185">Reference proteome</keyword>